<organism evidence="9 10">
    <name type="scientific">Inhella proteolytica</name>
    <dbReference type="NCBI Taxonomy" id="2795029"/>
    <lineage>
        <taxon>Bacteria</taxon>
        <taxon>Pseudomonadati</taxon>
        <taxon>Pseudomonadota</taxon>
        <taxon>Betaproteobacteria</taxon>
        <taxon>Burkholderiales</taxon>
        <taxon>Sphaerotilaceae</taxon>
        <taxon>Inhella</taxon>
    </lineage>
</organism>
<dbReference type="AlphaFoldDB" id="A0A931J3X1"/>
<evidence type="ECO:0000256" key="3">
    <source>
        <dbReference type="ARBA" id="ARBA00022795"/>
    </source>
</evidence>
<dbReference type="GO" id="GO:0044781">
    <property type="term" value="P:bacterial-type flagellum organization"/>
    <property type="evidence" value="ECO:0007669"/>
    <property type="project" value="UniProtKB-UniRule"/>
</dbReference>
<comment type="function">
    <text evidence="4 5">Required for flagellar hook formation. May act as a scaffolding protein.</text>
</comment>
<evidence type="ECO:0000256" key="4">
    <source>
        <dbReference type="ARBA" id="ARBA00024746"/>
    </source>
</evidence>
<dbReference type="InterPro" id="IPR005648">
    <property type="entry name" value="FlgD"/>
</dbReference>
<dbReference type="Gene3D" id="2.60.40.4070">
    <property type="match status" value="1"/>
</dbReference>
<dbReference type="InterPro" id="IPR025965">
    <property type="entry name" value="FlgD/Vpr_Ig-like"/>
</dbReference>
<evidence type="ECO:0000313" key="9">
    <source>
        <dbReference type="EMBL" id="MBH9575842.1"/>
    </source>
</evidence>
<keyword evidence="9" id="KW-0969">Cilium</keyword>
<dbReference type="RefSeq" id="WP_198109466.1">
    <property type="nucleotide sequence ID" value="NZ_JAEDAK010000002.1"/>
</dbReference>
<evidence type="ECO:0000259" key="8">
    <source>
        <dbReference type="Pfam" id="PF13861"/>
    </source>
</evidence>
<accession>A0A931J3X1</accession>
<dbReference type="Pfam" id="PF13861">
    <property type="entry name" value="FLgD_tudor"/>
    <property type="match status" value="1"/>
</dbReference>
<dbReference type="InterPro" id="IPR025963">
    <property type="entry name" value="FLgD_Tudor"/>
</dbReference>
<comment type="similarity">
    <text evidence="1 5">Belongs to the FlgD family.</text>
</comment>
<dbReference type="Proteomes" id="UP000613266">
    <property type="component" value="Unassembled WGS sequence"/>
</dbReference>
<dbReference type="Gene3D" id="2.30.30.910">
    <property type="match status" value="1"/>
</dbReference>
<keyword evidence="9" id="KW-0966">Cell projection</keyword>
<evidence type="ECO:0000313" key="10">
    <source>
        <dbReference type="Proteomes" id="UP000613266"/>
    </source>
</evidence>
<dbReference type="Pfam" id="PF03963">
    <property type="entry name" value="FlgD"/>
    <property type="match status" value="1"/>
</dbReference>
<proteinExistence type="inferred from homology"/>
<evidence type="ECO:0000256" key="5">
    <source>
        <dbReference type="RuleBase" id="RU362076"/>
    </source>
</evidence>
<protein>
    <recommendedName>
        <fullName evidence="2 5">Basal-body rod modification protein FlgD</fullName>
    </recommendedName>
</protein>
<keyword evidence="10" id="KW-1185">Reference proteome</keyword>
<comment type="caution">
    <text evidence="9">The sequence shown here is derived from an EMBL/GenBank/DDBJ whole genome shotgun (WGS) entry which is preliminary data.</text>
</comment>
<dbReference type="EMBL" id="JAEDAK010000002">
    <property type="protein sequence ID" value="MBH9575842.1"/>
    <property type="molecule type" value="Genomic_DNA"/>
</dbReference>
<name>A0A931J3X1_9BURK</name>
<sequence length="212" mass="22154">MDVGAVINPPTPKEKAATSKSQENQDRFLTLLVAQMKNQDPMNPMENAQLTTQIAQIQTVTGVENLNTNIEKLVSQTQQAQAFQGVAMVGHDVTLEGSRLAIKSDGAEGSFKLEGPADQVRVHITTAAGTVIDTVDLGAAGSGTHSFGWPRAGINPNAELHFKVEALRGSKPVSATTYTRDTVVAVTTQGGKLGFQLASGATAGADAILSVD</sequence>
<evidence type="ECO:0000256" key="2">
    <source>
        <dbReference type="ARBA" id="ARBA00016013"/>
    </source>
</evidence>
<keyword evidence="9" id="KW-0282">Flagellum</keyword>
<feature type="region of interest" description="Disordered" evidence="6">
    <location>
        <begin position="1"/>
        <end position="24"/>
    </location>
</feature>
<feature type="domain" description="FlgD/Vpr Ig-like" evidence="7">
    <location>
        <begin position="103"/>
        <end position="154"/>
    </location>
</feature>
<gene>
    <name evidence="9" type="ORF">I7X39_02885</name>
</gene>
<feature type="domain" description="FlgD Tudor-like" evidence="8">
    <location>
        <begin position="81"/>
        <end position="207"/>
    </location>
</feature>
<dbReference type="Pfam" id="PF13860">
    <property type="entry name" value="FlgD_ig"/>
    <property type="match status" value="1"/>
</dbReference>
<keyword evidence="3 5" id="KW-1005">Bacterial flagellum biogenesis</keyword>
<evidence type="ECO:0000259" key="7">
    <source>
        <dbReference type="Pfam" id="PF13860"/>
    </source>
</evidence>
<evidence type="ECO:0000256" key="6">
    <source>
        <dbReference type="SAM" id="MobiDB-lite"/>
    </source>
</evidence>
<reference evidence="9" key="1">
    <citation type="submission" date="2020-12" db="EMBL/GenBank/DDBJ databases">
        <title>The genome sequence of Inhella sp. 1Y17.</title>
        <authorList>
            <person name="Liu Y."/>
        </authorList>
    </citation>
    <scope>NUCLEOTIDE SEQUENCE</scope>
    <source>
        <strain evidence="9">1Y17</strain>
    </source>
</reference>
<evidence type="ECO:0000256" key="1">
    <source>
        <dbReference type="ARBA" id="ARBA00010577"/>
    </source>
</evidence>